<proteinExistence type="predicted"/>
<dbReference type="Proteomes" id="UP000001038">
    <property type="component" value="Chromosome 3"/>
</dbReference>
<dbReference type="AlphaFoldDB" id="A0A3B3H6I9"/>
<accession>A0A3B3H6I9</accession>
<sequence>MTLSSIAVQGTSAERTPLNISSSCSTKLFPSGYPMRCPNGCPISCPNGCPIGCPISFPMSYPISCPINCPISFPIGYPMSCPSGYLTKVSPSMVQWTTSGKCLVCSLNEPRQDFFKIQCHLCDTNTPSRNLSKKS</sequence>
<name>A0A3B3H6I9_ORYLA</name>
<reference evidence="1" key="2">
    <citation type="submission" date="2025-08" db="UniProtKB">
        <authorList>
            <consortium name="Ensembl"/>
        </authorList>
    </citation>
    <scope>IDENTIFICATION</scope>
    <source>
        <strain evidence="1">Hd-rR</strain>
    </source>
</reference>
<dbReference type="Ensembl" id="ENSORLT00000036809.1">
    <property type="protein sequence ID" value="ENSORLP00000027487.1"/>
    <property type="gene ID" value="ENSORLG00000026415.1"/>
</dbReference>
<protein>
    <submittedName>
        <fullName evidence="1">Uncharacterized protein</fullName>
    </submittedName>
</protein>
<dbReference type="InParanoid" id="A0A3B3H6I9"/>
<evidence type="ECO:0000313" key="2">
    <source>
        <dbReference type="Proteomes" id="UP000001038"/>
    </source>
</evidence>
<reference evidence="1" key="3">
    <citation type="submission" date="2025-09" db="UniProtKB">
        <authorList>
            <consortium name="Ensembl"/>
        </authorList>
    </citation>
    <scope>IDENTIFICATION</scope>
    <source>
        <strain evidence="1">Hd-rR</strain>
    </source>
</reference>
<reference evidence="1 2" key="1">
    <citation type="journal article" date="2007" name="Nature">
        <title>The medaka draft genome and insights into vertebrate genome evolution.</title>
        <authorList>
            <person name="Kasahara M."/>
            <person name="Naruse K."/>
            <person name="Sasaki S."/>
            <person name="Nakatani Y."/>
            <person name="Qu W."/>
            <person name="Ahsan B."/>
            <person name="Yamada T."/>
            <person name="Nagayasu Y."/>
            <person name="Doi K."/>
            <person name="Kasai Y."/>
            <person name="Jindo T."/>
            <person name="Kobayashi D."/>
            <person name="Shimada A."/>
            <person name="Toyoda A."/>
            <person name="Kuroki Y."/>
            <person name="Fujiyama A."/>
            <person name="Sasaki T."/>
            <person name="Shimizu A."/>
            <person name="Asakawa S."/>
            <person name="Shimizu N."/>
            <person name="Hashimoto S."/>
            <person name="Yang J."/>
            <person name="Lee Y."/>
            <person name="Matsushima K."/>
            <person name="Sugano S."/>
            <person name="Sakaizumi M."/>
            <person name="Narita T."/>
            <person name="Ohishi K."/>
            <person name="Haga S."/>
            <person name="Ohta F."/>
            <person name="Nomoto H."/>
            <person name="Nogata K."/>
            <person name="Morishita T."/>
            <person name="Endo T."/>
            <person name="Shin-I T."/>
            <person name="Takeda H."/>
            <person name="Morishita S."/>
            <person name="Kohara Y."/>
        </authorList>
    </citation>
    <scope>NUCLEOTIDE SEQUENCE [LARGE SCALE GENOMIC DNA]</scope>
    <source>
        <strain evidence="1 2">Hd-rR</strain>
    </source>
</reference>
<dbReference type="Bgee" id="ENSORLG00000026415">
    <property type="expression patterns" value="Expressed in sexually immature organism and 1 other cell type or tissue"/>
</dbReference>
<keyword evidence="2" id="KW-1185">Reference proteome</keyword>
<organism evidence="1 2">
    <name type="scientific">Oryzias latipes</name>
    <name type="common">Japanese rice fish</name>
    <name type="synonym">Japanese killifish</name>
    <dbReference type="NCBI Taxonomy" id="8090"/>
    <lineage>
        <taxon>Eukaryota</taxon>
        <taxon>Metazoa</taxon>
        <taxon>Chordata</taxon>
        <taxon>Craniata</taxon>
        <taxon>Vertebrata</taxon>
        <taxon>Euteleostomi</taxon>
        <taxon>Actinopterygii</taxon>
        <taxon>Neopterygii</taxon>
        <taxon>Teleostei</taxon>
        <taxon>Neoteleostei</taxon>
        <taxon>Acanthomorphata</taxon>
        <taxon>Ovalentaria</taxon>
        <taxon>Atherinomorphae</taxon>
        <taxon>Beloniformes</taxon>
        <taxon>Adrianichthyidae</taxon>
        <taxon>Oryziinae</taxon>
        <taxon>Oryzias</taxon>
    </lineage>
</organism>
<evidence type="ECO:0000313" key="1">
    <source>
        <dbReference type="Ensembl" id="ENSORLP00000027487.1"/>
    </source>
</evidence>